<feature type="domain" description="Sporulation protein YpeB PepSY1 and PepSY2" evidence="1">
    <location>
        <begin position="168"/>
        <end position="359"/>
    </location>
</feature>
<accession>A0A3N9UDJ1</accession>
<dbReference type="EMBL" id="RRCT01000010">
    <property type="protein sequence ID" value="RQW74328.1"/>
    <property type="molecule type" value="Genomic_DNA"/>
</dbReference>
<keyword evidence="4" id="KW-1185">Reference proteome</keyword>
<comment type="caution">
    <text evidence="3">The sequence shown here is derived from an EMBL/GenBank/DDBJ whole genome shotgun (WGS) entry which is preliminary data.</text>
</comment>
<dbReference type="AlphaFoldDB" id="A0A3N9UDJ1"/>
<sequence length="430" mass="49121">MKNLVYLMAIAILALGLYSYDTKAENASLQKTLHAQYTNSLAGASEKLSNLQDSVSQSLLFQDEAALNNELDNIWRVSNELRSDISSLPLTREVSNDWIRYIGNIGEEAKLTAETGDYKSWQKKMSVVNSNLNALSDEWTVATSIYFDQDGDFSKWERVAGLEPDESPFKNISANLKNYSETDFPLTASESDYKKKIELKHIEDEEITKDQAIDVLEMLLPGIKDATYTVTQSKKDAAYPFYHIQFVKGSRVGYADITVKGGHILSFLSERPVQEKKGVTQEEIRKLAKQFLERAGYKDLEIVEERENHEAWHISLARVVDVGEEKAYVYPDGIQLKVSKDSGELLGLNAMEYIQKEQIKEQPVKPIDWKTFFRPGAVVEEERMAYTENDQFMLRLCYEVIVRMDNKSNDTFRIVVDTDTHEVVKVENLM</sequence>
<dbReference type="GO" id="GO:0009847">
    <property type="term" value="P:spore germination"/>
    <property type="evidence" value="ECO:0007669"/>
    <property type="project" value="InterPro"/>
</dbReference>
<evidence type="ECO:0000259" key="1">
    <source>
        <dbReference type="Pfam" id="PF14620"/>
    </source>
</evidence>
<dbReference type="InterPro" id="IPR048402">
    <property type="entry name" value="YpeB_N"/>
</dbReference>
<dbReference type="OrthoDB" id="2372097at2"/>
<proteinExistence type="predicted"/>
<dbReference type="Pfam" id="PF14620">
    <property type="entry name" value="YPEB_PepSY1-2"/>
    <property type="match status" value="1"/>
</dbReference>
<reference evidence="3 4" key="1">
    <citation type="journal article" date="2013" name="J. Microbiol.">
        <title>Lysinibacillus chungkukjangi sp. nov., isolated from Chungkukjang, Korean fermented soybean food.</title>
        <authorList>
            <person name="Kim S.J."/>
            <person name="Jang Y.H."/>
            <person name="Hamada M."/>
            <person name="Ahn J.H."/>
            <person name="Weon H.Y."/>
            <person name="Suzuki K."/>
            <person name="Whang K.S."/>
            <person name="Kwon S.W."/>
        </authorList>
    </citation>
    <scope>NUCLEOTIDE SEQUENCE [LARGE SCALE GENOMIC DNA]</scope>
    <source>
        <strain evidence="3 4">MCCC 1A12701</strain>
    </source>
</reference>
<evidence type="ECO:0000313" key="3">
    <source>
        <dbReference type="EMBL" id="RQW74328.1"/>
    </source>
</evidence>
<feature type="domain" description="Sporulation protein YpeB N-terminal" evidence="2">
    <location>
        <begin position="26"/>
        <end position="113"/>
    </location>
</feature>
<evidence type="ECO:0000259" key="2">
    <source>
        <dbReference type="Pfam" id="PF20769"/>
    </source>
</evidence>
<organism evidence="3 4">
    <name type="scientific">Lysinibacillus composti</name>
    <dbReference type="NCBI Taxonomy" id="720633"/>
    <lineage>
        <taxon>Bacteria</taxon>
        <taxon>Bacillati</taxon>
        <taxon>Bacillota</taxon>
        <taxon>Bacilli</taxon>
        <taxon>Bacillales</taxon>
        <taxon>Bacillaceae</taxon>
        <taxon>Lysinibacillus</taxon>
    </lineage>
</organism>
<dbReference type="Proteomes" id="UP000274033">
    <property type="component" value="Unassembled WGS sequence"/>
</dbReference>
<protein>
    <submittedName>
        <fullName evidence="3">Sporulation protein</fullName>
    </submittedName>
</protein>
<gene>
    <name evidence="3" type="ORF">EBB45_12060</name>
</gene>
<evidence type="ECO:0000313" key="4">
    <source>
        <dbReference type="Proteomes" id="UP000274033"/>
    </source>
</evidence>
<name>A0A3N9UDJ1_9BACI</name>
<dbReference type="Pfam" id="PF20769">
    <property type="entry name" value="YPEB_N"/>
    <property type="match status" value="1"/>
</dbReference>
<dbReference type="InterPro" id="IPR014239">
    <property type="entry name" value="YpeB_PepSY1-2"/>
</dbReference>
<dbReference type="RefSeq" id="WP_124765032.1">
    <property type="nucleotide sequence ID" value="NZ_JAFBDY010000012.1"/>
</dbReference>